<dbReference type="InterPro" id="IPR036383">
    <property type="entry name" value="TSP1_rpt_sf"/>
</dbReference>
<name>A0AAV7BSV0_ENGPU</name>
<dbReference type="GO" id="GO:0031012">
    <property type="term" value="C:extracellular matrix"/>
    <property type="evidence" value="ECO:0007669"/>
    <property type="project" value="TreeGrafter"/>
</dbReference>
<dbReference type="InterPro" id="IPR045371">
    <property type="entry name" value="ADAMTS_CR_3"/>
</dbReference>
<protein>
    <recommendedName>
        <fullName evidence="5">NTR domain-containing protein</fullName>
    </recommendedName>
</protein>
<dbReference type="Gene3D" id="2.20.100.10">
    <property type="entry name" value="Thrombospondin type-1 (TSP1) repeat"/>
    <property type="match status" value="1"/>
</dbReference>
<feature type="disulfide bond" evidence="4">
    <location>
        <begin position="90"/>
        <end position="126"/>
    </location>
</feature>
<dbReference type="InterPro" id="IPR001134">
    <property type="entry name" value="Netrin_domain"/>
</dbReference>
<dbReference type="InterPro" id="IPR018933">
    <property type="entry name" value="Netrin_module_non-TIMP"/>
</dbReference>
<dbReference type="GO" id="GO:0004222">
    <property type="term" value="F:metalloendopeptidase activity"/>
    <property type="evidence" value="ECO:0007669"/>
    <property type="project" value="TreeGrafter"/>
</dbReference>
<dbReference type="GO" id="GO:0030198">
    <property type="term" value="P:extracellular matrix organization"/>
    <property type="evidence" value="ECO:0007669"/>
    <property type="project" value="InterPro"/>
</dbReference>
<evidence type="ECO:0000259" key="5">
    <source>
        <dbReference type="PROSITE" id="PS50189"/>
    </source>
</evidence>
<keyword evidence="7" id="KW-1185">Reference proteome</keyword>
<sequence length="548" mass="62643">MNLPSPKLLLSQTVSGQLCVSYCLQRLAHQCLASLYAVVVLLIIPSFSQVQRTPIERGFVHWFGPEQSPPLRSSNEWSSWQSWSPCSRTCGGGAAVRTRQCIKRDPTGPDCPGDTRQYQACNMKDCPSGATDFRHFQCSAYNNKPLMGNFHKWVPFQSGQGDCELSCLAQGQNFYYNFGRVLDGTSCHTEYNGICINGQCLKVGCDFILGSDEKTDVCGVCGGQNVSCQHHHSIYTTKYPASGLFGYNEVTMIPAGATNIKVIDKSNNYLALRNRNYHYVINGNWAISYPGVFNVAGTKIQYKRSADNQESFEAPGPTDEDLHVMVLFTEQNSGIEYEYWLPKDYYINHQRDRSSLQDTIETAFSPTLPPATQKPTTTVHTLIRQTTQKKWPPQARHERGNVELNGIHESKKDDKCGKCRKVKGRQNKIKQYCQKDFVFRGRIISKTIVGKETRYDVEVIITYKNNFPIVRREYMWVPNTCDCPSLLEKREYILMARRHVNYEKTLNRILLETDSFVRLYKPKEHKMLRDLDQECAKYGYQTHPKLNQ</sequence>
<dbReference type="SUPFAM" id="SSF82895">
    <property type="entry name" value="TSP-1 type 1 repeat"/>
    <property type="match status" value="1"/>
</dbReference>
<keyword evidence="3 4" id="KW-1015">Disulfide bond</keyword>
<dbReference type="AlphaFoldDB" id="A0AAV7BSV0"/>
<dbReference type="GO" id="GO:0005576">
    <property type="term" value="C:extracellular region"/>
    <property type="evidence" value="ECO:0007669"/>
    <property type="project" value="UniProtKB-SubCell"/>
</dbReference>
<dbReference type="PANTHER" id="PTHR13723:SF310">
    <property type="entry name" value="ADAMTS-LIKE 5"/>
    <property type="match status" value="1"/>
</dbReference>
<dbReference type="Proteomes" id="UP000824782">
    <property type="component" value="Unassembled WGS sequence"/>
</dbReference>
<evidence type="ECO:0000256" key="1">
    <source>
        <dbReference type="ARBA" id="ARBA00004613"/>
    </source>
</evidence>
<dbReference type="InterPro" id="IPR008993">
    <property type="entry name" value="TIMP-like_OB-fold"/>
</dbReference>
<feature type="disulfide bond" evidence="4">
    <location>
        <begin position="86"/>
        <end position="121"/>
    </location>
</feature>
<dbReference type="GO" id="GO:0006508">
    <property type="term" value="P:proteolysis"/>
    <property type="evidence" value="ECO:0007669"/>
    <property type="project" value="TreeGrafter"/>
</dbReference>
<feature type="domain" description="NTR" evidence="5">
    <location>
        <begin position="416"/>
        <end position="535"/>
    </location>
</feature>
<dbReference type="FunFam" id="2.20.100.10:FF:000001">
    <property type="entry name" value="semaphorin-5A isoform X1"/>
    <property type="match status" value="1"/>
</dbReference>
<dbReference type="SMART" id="SM00209">
    <property type="entry name" value="TSP1"/>
    <property type="match status" value="1"/>
</dbReference>
<dbReference type="InterPro" id="IPR010294">
    <property type="entry name" value="ADAMTS_spacer1"/>
</dbReference>
<dbReference type="InterPro" id="IPR050439">
    <property type="entry name" value="ADAMTS_ADAMTS-like"/>
</dbReference>
<gene>
    <name evidence="6" type="ORF">GDO81_009548</name>
</gene>
<dbReference type="SUPFAM" id="SSF50242">
    <property type="entry name" value="TIMP-like"/>
    <property type="match status" value="1"/>
</dbReference>
<dbReference type="InterPro" id="IPR013273">
    <property type="entry name" value="ADAMTS/ADAMTS-like"/>
</dbReference>
<evidence type="ECO:0000313" key="6">
    <source>
        <dbReference type="EMBL" id="KAG8575416.1"/>
    </source>
</evidence>
<evidence type="ECO:0000256" key="2">
    <source>
        <dbReference type="ARBA" id="ARBA00022525"/>
    </source>
</evidence>
<accession>A0AAV7BSV0</accession>
<dbReference type="Gene3D" id="2.60.120.830">
    <property type="match status" value="1"/>
</dbReference>
<dbReference type="InterPro" id="IPR000884">
    <property type="entry name" value="TSP1_rpt"/>
</dbReference>
<keyword evidence="2" id="KW-0964">Secreted</keyword>
<dbReference type="FunFam" id="2.60.120.830:FF:000001">
    <property type="entry name" value="A disintegrin and metalloproteinase with thrombospondin motifs 1"/>
    <property type="match status" value="1"/>
</dbReference>
<organism evidence="6 7">
    <name type="scientific">Engystomops pustulosus</name>
    <name type="common">Tungara frog</name>
    <name type="synonym">Physalaemus pustulosus</name>
    <dbReference type="NCBI Taxonomy" id="76066"/>
    <lineage>
        <taxon>Eukaryota</taxon>
        <taxon>Metazoa</taxon>
        <taxon>Chordata</taxon>
        <taxon>Craniata</taxon>
        <taxon>Vertebrata</taxon>
        <taxon>Euteleostomi</taxon>
        <taxon>Amphibia</taxon>
        <taxon>Batrachia</taxon>
        <taxon>Anura</taxon>
        <taxon>Neobatrachia</taxon>
        <taxon>Hyloidea</taxon>
        <taxon>Leptodactylidae</taxon>
        <taxon>Leiuperinae</taxon>
        <taxon>Engystomops</taxon>
    </lineage>
</organism>
<comment type="caution">
    <text evidence="6">The sequence shown here is derived from an EMBL/GenBank/DDBJ whole genome shotgun (WGS) entry which is preliminary data.</text>
</comment>
<dbReference type="EMBL" id="WNYA01000004">
    <property type="protein sequence ID" value="KAG8575416.1"/>
    <property type="molecule type" value="Genomic_DNA"/>
</dbReference>
<proteinExistence type="predicted"/>
<reference evidence="6" key="1">
    <citation type="thesis" date="2020" institute="ProQuest LLC" country="789 East Eisenhower Parkway, Ann Arbor, MI, USA">
        <title>Comparative Genomics and Chromosome Evolution.</title>
        <authorList>
            <person name="Mudd A.B."/>
        </authorList>
    </citation>
    <scope>NUCLEOTIDE SEQUENCE</scope>
    <source>
        <strain evidence="6">237g6f4</strain>
        <tissue evidence="6">Blood</tissue>
    </source>
</reference>
<dbReference type="SMART" id="SM00643">
    <property type="entry name" value="C345C"/>
    <property type="match status" value="1"/>
</dbReference>
<feature type="disulfide bond" evidence="4">
    <location>
        <begin position="101"/>
        <end position="111"/>
    </location>
</feature>
<dbReference type="Pfam" id="PF19236">
    <property type="entry name" value="ADAMTS_CR_3"/>
    <property type="match status" value="1"/>
</dbReference>
<dbReference type="Gene3D" id="2.40.50.120">
    <property type="match status" value="1"/>
</dbReference>
<dbReference type="Pfam" id="PF01759">
    <property type="entry name" value="NTR"/>
    <property type="match status" value="1"/>
</dbReference>
<dbReference type="Pfam" id="PF00090">
    <property type="entry name" value="TSP_1"/>
    <property type="match status" value="1"/>
</dbReference>
<dbReference type="PANTHER" id="PTHR13723">
    <property type="entry name" value="ADAMTS A DISINTEGRIN AND METALLOPROTEASE WITH THROMBOSPONDIN MOTIFS PROTEASE"/>
    <property type="match status" value="1"/>
</dbReference>
<dbReference type="PRINTS" id="PR01857">
    <property type="entry name" value="ADAMTSFAMILY"/>
</dbReference>
<dbReference type="PROSITE" id="PS50092">
    <property type="entry name" value="TSP1"/>
    <property type="match status" value="1"/>
</dbReference>
<evidence type="ECO:0000256" key="4">
    <source>
        <dbReference type="PIRSR" id="PIRSR613273-3"/>
    </source>
</evidence>
<dbReference type="Pfam" id="PF05986">
    <property type="entry name" value="ADAMTS_spacer1"/>
    <property type="match status" value="1"/>
</dbReference>
<evidence type="ECO:0000313" key="7">
    <source>
        <dbReference type="Proteomes" id="UP000824782"/>
    </source>
</evidence>
<evidence type="ECO:0000256" key="3">
    <source>
        <dbReference type="ARBA" id="ARBA00023157"/>
    </source>
</evidence>
<dbReference type="PROSITE" id="PS50189">
    <property type="entry name" value="NTR"/>
    <property type="match status" value="1"/>
</dbReference>
<comment type="subcellular location">
    <subcellularLocation>
        <location evidence="1">Secreted</location>
    </subcellularLocation>
</comment>